<dbReference type="Proteomes" id="UP000024635">
    <property type="component" value="Unassembled WGS sequence"/>
</dbReference>
<evidence type="ECO:0000313" key="1">
    <source>
        <dbReference type="EMBL" id="EYC39938.1"/>
    </source>
</evidence>
<proteinExistence type="predicted"/>
<keyword evidence="2" id="KW-1185">Reference proteome</keyword>
<sequence length="135" mass="14999">MVWPLVQNRAFTLATQAVMENTPDLMEDPAKSLQANRKKANRKRSIVFQGELAAGQDSGYGQTLLENSNDMLRRFDWGRSANRICCAVATAFCLSSPSLQTAAATWRSSPWCIRVCSELCLWMTRPNGVFAGHSI</sequence>
<name>A0A016WLN5_9BILA</name>
<organism evidence="1 2">
    <name type="scientific">Ancylostoma ceylanicum</name>
    <dbReference type="NCBI Taxonomy" id="53326"/>
    <lineage>
        <taxon>Eukaryota</taxon>
        <taxon>Metazoa</taxon>
        <taxon>Ecdysozoa</taxon>
        <taxon>Nematoda</taxon>
        <taxon>Chromadorea</taxon>
        <taxon>Rhabditida</taxon>
        <taxon>Rhabditina</taxon>
        <taxon>Rhabditomorpha</taxon>
        <taxon>Strongyloidea</taxon>
        <taxon>Ancylostomatidae</taxon>
        <taxon>Ancylostomatinae</taxon>
        <taxon>Ancylostoma</taxon>
    </lineage>
</organism>
<reference evidence="2" key="1">
    <citation type="journal article" date="2015" name="Nat. Genet.">
        <title>The genome and transcriptome of the zoonotic hookworm Ancylostoma ceylanicum identify infection-specific gene families.</title>
        <authorList>
            <person name="Schwarz E.M."/>
            <person name="Hu Y."/>
            <person name="Antoshechkin I."/>
            <person name="Miller M.M."/>
            <person name="Sternberg P.W."/>
            <person name="Aroian R.V."/>
        </authorList>
    </citation>
    <scope>NUCLEOTIDE SEQUENCE</scope>
    <source>
        <strain evidence="2">HY135</strain>
    </source>
</reference>
<accession>A0A016WLN5</accession>
<dbReference type="EMBL" id="JARK01000236">
    <property type="protein sequence ID" value="EYC39938.1"/>
    <property type="molecule type" value="Genomic_DNA"/>
</dbReference>
<gene>
    <name evidence="1" type="primary">Acey_s0636.g943</name>
    <name evidence="1" type="ORF">Y032_0636g943</name>
</gene>
<comment type="caution">
    <text evidence="1">The sequence shown here is derived from an EMBL/GenBank/DDBJ whole genome shotgun (WGS) entry which is preliminary data.</text>
</comment>
<protein>
    <submittedName>
        <fullName evidence="1">Uncharacterized protein</fullName>
    </submittedName>
</protein>
<dbReference type="AlphaFoldDB" id="A0A016WLN5"/>
<evidence type="ECO:0000313" key="2">
    <source>
        <dbReference type="Proteomes" id="UP000024635"/>
    </source>
</evidence>